<evidence type="ECO:0000256" key="1">
    <source>
        <dbReference type="SAM" id="MobiDB-lite"/>
    </source>
</evidence>
<dbReference type="OrthoDB" id="9885716at2"/>
<evidence type="ECO:0000256" key="2">
    <source>
        <dbReference type="SAM" id="Phobius"/>
    </source>
</evidence>
<name>A0A517NHQ6_9BACT</name>
<protein>
    <submittedName>
        <fullName evidence="3">Uncharacterized protein</fullName>
    </submittedName>
</protein>
<reference evidence="3 4" key="1">
    <citation type="submission" date="2019-02" db="EMBL/GenBank/DDBJ databases">
        <title>Deep-cultivation of Planctomycetes and their phenomic and genomic characterization uncovers novel biology.</title>
        <authorList>
            <person name="Wiegand S."/>
            <person name="Jogler M."/>
            <person name="Boedeker C."/>
            <person name="Pinto D."/>
            <person name="Vollmers J."/>
            <person name="Rivas-Marin E."/>
            <person name="Kohn T."/>
            <person name="Peeters S.H."/>
            <person name="Heuer A."/>
            <person name="Rast P."/>
            <person name="Oberbeckmann S."/>
            <person name="Bunk B."/>
            <person name="Jeske O."/>
            <person name="Meyerdierks A."/>
            <person name="Storesund J.E."/>
            <person name="Kallscheuer N."/>
            <person name="Luecker S."/>
            <person name="Lage O.M."/>
            <person name="Pohl T."/>
            <person name="Merkel B.J."/>
            <person name="Hornburger P."/>
            <person name="Mueller R.-W."/>
            <person name="Bruemmer F."/>
            <person name="Labrenz M."/>
            <person name="Spormann A.M."/>
            <person name="Op den Camp H."/>
            <person name="Overmann J."/>
            <person name="Amann R."/>
            <person name="Jetten M.S.M."/>
            <person name="Mascher T."/>
            <person name="Medema M.H."/>
            <person name="Devos D.P."/>
            <person name="Kaster A.-K."/>
            <person name="Ovreas L."/>
            <person name="Rohde M."/>
            <person name="Galperin M.Y."/>
            <person name="Jogler C."/>
        </authorList>
    </citation>
    <scope>NUCLEOTIDE SEQUENCE [LARGE SCALE GENOMIC DNA]</scope>
    <source>
        <strain evidence="3 4">K22_7</strain>
    </source>
</reference>
<feature type="compositionally biased region" description="Basic and acidic residues" evidence="1">
    <location>
        <begin position="19"/>
        <end position="30"/>
    </location>
</feature>
<dbReference type="RefSeq" id="WP_145173611.1">
    <property type="nucleotide sequence ID" value="NZ_CP036525.1"/>
</dbReference>
<keyword evidence="2" id="KW-0812">Transmembrane</keyword>
<feature type="region of interest" description="Disordered" evidence="1">
    <location>
        <begin position="1"/>
        <end position="32"/>
    </location>
</feature>
<keyword evidence="2" id="KW-1133">Transmembrane helix</keyword>
<feature type="transmembrane region" description="Helical" evidence="2">
    <location>
        <begin position="40"/>
        <end position="60"/>
    </location>
</feature>
<dbReference type="KEGG" id="rlc:K227x_50850"/>
<evidence type="ECO:0000313" key="3">
    <source>
        <dbReference type="EMBL" id="QDT06669.1"/>
    </source>
</evidence>
<dbReference type="AlphaFoldDB" id="A0A517NHQ6"/>
<proteinExistence type="predicted"/>
<feature type="compositionally biased region" description="Polar residues" evidence="1">
    <location>
        <begin position="1"/>
        <end position="17"/>
    </location>
</feature>
<sequence>MSTAIDLADQQSVSAPSPRQHEKHAPRDVPRAAPKKANALKILSIVCSIGMLVWTFASVLSGGVTSKPVEIETAAPIDPVTQVTHQQSNSSAFYSAAVALDAEFMRNLRTGQEDYDSAVMPGIEQSRQHWEQYRNHIQREIDALAEAPVGSLEWQYREQLIANSSDGPL</sequence>
<evidence type="ECO:0000313" key="4">
    <source>
        <dbReference type="Proteomes" id="UP000318538"/>
    </source>
</evidence>
<dbReference type="Proteomes" id="UP000318538">
    <property type="component" value="Chromosome"/>
</dbReference>
<organism evidence="3 4">
    <name type="scientific">Rubripirellula lacrimiformis</name>
    <dbReference type="NCBI Taxonomy" id="1930273"/>
    <lineage>
        <taxon>Bacteria</taxon>
        <taxon>Pseudomonadati</taxon>
        <taxon>Planctomycetota</taxon>
        <taxon>Planctomycetia</taxon>
        <taxon>Pirellulales</taxon>
        <taxon>Pirellulaceae</taxon>
        <taxon>Rubripirellula</taxon>
    </lineage>
</organism>
<keyword evidence="2" id="KW-0472">Membrane</keyword>
<gene>
    <name evidence="3" type="ORF">K227x_50850</name>
</gene>
<keyword evidence="4" id="KW-1185">Reference proteome</keyword>
<dbReference type="EMBL" id="CP036525">
    <property type="protein sequence ID" value="QDT06669.1"/>
    <property type="molecule type" value="Genomic_DNA"/>
</dbReference>
<accession>A0A517NHQ6</accession>